<evidence type="ECO:0000313" key="1">
    <source>
        <dbReference type="EMBL" id="KKN80395.1"/>
    </source>
</evidence>
<comment type="caution">
    <text evidence="1">The sequence shown here is derived from an EMBL/GenBank/DDBJ whole genome shotgun (WGS) entry which is preliminary data.</text>
</comment>
<name>A0A0F9TGP1_9ZZZZ</name>
<proteinExistence type="predicted"/>
<accession>A0A0F9TGP1</accession>
<reference evidence="1" key="1">
    <citation type="journal article" date="2015" name="Nature">
        <title>Complex archaea that bridge the gap between prokaryotes and eukaryotes.</title>
        <authorList>
            <person name="Spang A."/>
            <person name="Saw J.H."/>
            <person name="Jorgensen S.L."/>
            <person name="Zaremba-Niedzwiedzka K."/>
            <person name="Martijn J."/>
            <person name="Lind A.E."/>
            <person name="van Eijk R."/>
            <person name="Schleper C."/>
            <person name="Guy L."/>
            <person name="Ettema T.J."/>
        </authorList>
    </citation>
    <scope>NUCLEOTIDE SEQUENCE</scope>
</reference>
<dbReference type="AlphaFoldDB" id="A0A0F9TGP1"/>
<sequence length="56" mass="6357">MGKTLLDDYDNAVQLCLEASKVQAEASEAWNEAQEHLNVVKKNLLDRLEERIDEGI</sequence>
<gene>
    <name evidence="1" type="ORF">LCGC14_0329880</name>
</gene>
<dbReference type="EMBL" id="LAZR01000231">
    <property type="protein sequence ID" value="KKN80395.1"/>
    <property type="molecule type" value="Genomic_DNA"/>
</dbReference>
<organism evidence="1">
    <name type="scientific">marine sediment metagenome</name>
    <dbReference type="NCBI Taxonomy" id="412755"/>
    <lineage>
        <taxon>unclassified sequences</taxon>
        <taxon>metagenomes</taxon>
        <taxon>ecological metagenomes</taxon>
    </lineage>
</organism>
<protein>
    <submittedName>
        <fullName evidence="1">Uncharacterized protein</fullName>
    </submittedName>
</protein>